<keyword evidence="3" id="KW-1185">Reference proteome</keyword>
<proteinExistence type="predicted"/>
<evidence type="ECO:0000313" key="3">
    <source>
        <dbReference type="Proteomes" id="UP000324222"/>
    </source>
</evidence>
<name>A0A5B7EQR0_PORTR</name>
<organism evidence="2 3">
    <name type="scientific">Portunus trituberculatus</name>
    <name type="common">Swimming crab</name>
    <name type="synonym">Neptunus trituberculatus</name>
    <dbReference type="NCBI Taxonomy" id="210409"/>
    <lineage>
        <taxon>Eukaryota</taxon>
        <taxon>Metazoa</taxon>
        <taxon>Ecdysozoa</taxon>
        <taxon>Arthropoda</taxon>
        <taxon>Crustacea</taxon>
        <taxon>Multicrustacea</taxon>
        <taxon>Malacostraca</taxon>
        <taxon>Eumalacostraca</taxon>
        <taxon>Eucarida</taxon>
        <taxon>Decapoda</taxon>
        <taxon>Pleocyemata</taxon>
        <taxon>Brachyura</taxon>
        <taxon>Eubrachyura</taxon>
        <taxon>Portunoidea</taxon>
        <taxon>Portunidae</taxon>
        <taxon>Portuninae</taxon>
        <taxon>Portunus</taxon>
    </lineage>
</organism>
<evidence type="ECO:0000313" key="2">
    <source>
        <dbReference type="EMBL" id="MPC35469.1"/>
    </source>
</evidence>
<dbReference type="EMBL" id="VSRR010003283">
    <property type="protein sequence ID" value="MPC35469.1"/>
    <property type="molecule type" value="Genomic_DNA"/>
</dbReference>
<sequence length="142" mass="15407">MTPPQKKLWSKNDTCTATCPDSSSPTAAVQAATPQLNKASSSSPPLLVRYSAAPPSSYSTHLSCFEPVLTIVSLGLTRVVFKPRLAEEIRSNLLLSMGIPPLPWITRKDTTTRASSSPPPMLKYRYSSLPPVTFSRPPHLVS</sequence>
<feature type="compositionally biased region" description="Polar residues" evidence="1">
    <location>
        <begin position="11"/>
        <end position="44"/>
    </location>
</feature>
<protein>
    <submittedName>
        <fullName evidence="2">Uncharacterized protein</fullName>
    </submittedName>
</protein>
<reference evidence="2 3" key="1">
    <citation type="submission" date="2019-05" db="EMBL/GenBank/DDBJ databases">
        <title>Another draft genome of Portunus trituberculatus and its Hox gene families provides insights of decapod evolution.</title>
        <authorList>
            <person name="Jeong J.-H."/>
            <person name="Song I."/>
            <person name="Kim S."/>
            <person name="Choi T."/>
            <person name="Kim D."/>
            <person name="Ryu S."/>
            <person name="Kim W."/>
        </authorList>
    </citation>
    <scope>NUCLEOTIDE SEQUENCE [LARGE SCALE GENOMIC DNA]</scope>
    <source>
        <tissue evidence="2">Muscle</tissue>
    </source>
</reference>
<dbReference type="AlphaFoldDB" id="A0A5B7EQR0"/>
<gene>
    <name evidence="2" type="ORF">E2C01_028893</name>
</gene>
<comment type="caution">
    <text evidence="2">The sequence shown here is derived from an EMBL/GenBank/DDBJ whole genome shotgun (WGS) entry which is preliminary data.</text>
</comment>
<dbReference type="Proteomes" id="UP000324222">
    <property type="component" value="Unassembled WGS sequence"/>
</dbReference>
<evidence type="ECO:0000256" key="1">
    <source>
        <dbReference type="SAM" id="MobiDB-lite"/>
    </source>
</evidence>
<feature type="region of interest" description="Disordered" evidence="1">
    <location>
        <begin position="1"/>
        <end position="45"/>
    </location>
</feature>
<accession>A0A5B7EQR0</accession>